<sequence>MGAGLTPFLPALPTGAAAILGMASYFAGVVQAPVTTIVVVLETTDGAAMTLPLMATALLAYGISRLVSPEPIYHALSKQFLPKHTEPALQGEPR</sequence>
<dbReference type="Gene3D" id="1.10.3080.10">
    <property type="entry name" value="Clc chloride channel"/>
    <property type="match status" value="1"/>
</dbReference>
<comment type="caution">
    <text evidence="5">The sequence shown here is derived from an EMBL/GenBank/DDBJ whole genome shotgun (WGS) entry which is preliminary data.</text>
</comment>
<dbReference type="EMBL" id="JBBLZC010000012">
    <property type="protein sequence ID" value="MEK0084062.1"/>
    <property type="molecule type" value="Genomic_DNA"/>
</dbReference>
<dbReference type="SUPFAM" id="SSF81340">
    <property type="entry name" value="Clc chloride channel"/>
    <property type="match status" value="1"/>
</dbReference>
<keyword evidence="3" id="KW-1133">Transmembrane helix</keyword>
<evidence type="ECO:0000313" key="6">
    <source>
        <dbReference type="Proteomes" id="UP001375743"/>
    </source>
</evidence>
<dbReference type="Pfam" id="PF00654">
    <property type="entry name" value="Voltage_CLC"/>
    <property type="match status" value="1"/>
</dbReference>
<comment type="subcellular location">
    <subcellularLocation>
        <location evidence="1">Membrane</location>
        <topology evidence="1">Multi-pass membrane protein</topology>
    </subcellularLocation>
</comment>
<accession>A0ABU8XVT6</accession>
<organism evidence="5 6">
    <name type="scientific">Benzoatithermus flavus</name>
    <dbReference type="NCBI Taxonomy" id="3108223"/>
    <lineage>
        <taxon>Bacteria</taxon>
        <taxon>Pseudomonadati</taxon>
        <taxon>Pseudomonadota</taxon>
        <taxon>Alphaproteobacteria</taxon>
        <taxon>Geminicoccales</taxon>
        <taxon>Geminicoccaceae</taxon>
        <taxon>Benzoatithermus</taxon>
    </lineage>
</organism>
<keyword evidence="2" id="KW-0812">Transmembrane</keyword>
<dbReference type="InterPro" id="IPR001807">
    <property type="entry name" value="ClC"/>
</dbReference>
<dbReference type="PRINTS" id="PR00762">
    <property type="entry name" value="CLCHANNEL"/>
</dbReference>
<evidence type="ECO:0000256" key="4">
    <source>
        <dbReference type="ARBA" id="ARBA00023136"/>
    </source>
</evidence>
<evidence type="ECO:0000313" key="5">
    <source>
        <dbReference type="EMBL" id="MEK0084062.1"/>
    </source>
</evidence>
<evidence type="ECO:0000256" key="1">
    <source>
        <dbReference type="ARBA" id="ARBA00004141"/>
    </source>
</evidence>
<protein>
    <submittedName>
        <fullName evidence="5">Chloride channel protein</fullName>
    </submittedName>
</protein>
<dbReference type="RefSeq" id="WP_418160029.1">
    <property type="nucleotide sequence ID" value="NZ_JBBLZC010000012.1"/>
</dbReference>
<keyword evidence="6" id="KW-1185">Reference proteome</keyword>
<dbReference type="Proteomes" id="UP001375743">
    <property type="component" value="Unassembled WGS sequence"/>
</dbReference>
<proteinExistence type="predicted"/>
<keyword evidence="4" id="KW-0472">Membrane</keyword>
<name>A0ABU8XVT6_9PROT</name>
<gene>
    <name evidence="5" type="ORF">U1T56_12935</name>
</gene>
<dbReference type="InterPro" id="IPR014743">
    <property type="entry name" value="Cl-channel_core"/>
</dbReference>
<reference evidence="5 6" key="1">
    <citation type="submission" date="2024-01" db="EMBL/GenBank/DDBJ databases">
        <title>Multi-omics insights into the function and evolution of sodium benzoate biodegradation pathways in Benzoatithermus flavus gen. nov., sp. nov. from hot spring.</title>
        <authorList>
            <person name="Hu C.-J."/>
            <person name="Li W.-J."/>
        </authorList>
    </citation>
    <scope>NUCLEOTIDE SEQUENCE [LARGE SCALE GENOMIC DNA]</scope>
    <source>
        <strain evidence="5 6">SYSU G07066</strain>
    </source>
</reference>
<evidence type="ECO:0000256" key="2">
    <source>
        <dbReference type="ARBA" id="ARBA00022692"/>
    </source>
</evidence>
<evidence type="ECO:0000256" key="3">
    <source>
        <dbReference type="ARBA" id="ARBA00022989"/>
    </source>
</evidence>